<evidence type="ECO:0000256" key="7">
    <source>
        <dbReference type="SAM" id="SignalP"/>
    </source>
</evidence>
<evidence type="ECO:0000313" key="9">
    <source>
        <dbReference type="Proteomes" id="UP000754495"/>
    </source>
</evidence>
<feature type="compositionally biased region" description="Low complexity" evidence="5">
    <location>
        <begin position="257"/>
        <end position="281"/>
    </location>
</feature>
<dbReference type="InterPro" id="IPR018077">
    <property type="entry name" value="Glyco_hydro_fam25_subgr"/>
</dbReference>
<dbReference type="PANTHER" id="PTHR34135:SF2">
    <property type="entry name" value="LYSOZYME"/>
    <property type="match status" value="1"/>
</dbReference>
<reference evidence="8 9" key="1">
    <citation type="submission" date="2020-03" db="EMBL/GenBank/DDBJ databases">
        <title>Sequencing the genomes of 1000 actinobacteria strains.</title>
        <authorList>
            <person name="Klenk H.-P."/>
        </authorList>
    </citation>
    <scope>NUCLEOTIDE SEQUENCE [LARGE SCALE GENOMIC DNA]</scope>
    <source>
        <strain evidence="8 9">DSM 45668</strain>
    </source>
</reference>
<feature type="chain" id="PRO_5046639227" description="Lysozyme" evidence="7">
    <location>
        <begin position="33"/>
        <end position="437"/>
    </location>
</feature>
<dbReference type="PANTHER" id="PTHR34135">
    <property type="entry name" value="LYSOZYME"/>
    <property type="match status" value="1"/>
</dbReference>
<keyword evidence="6" id="KW-0472">Membrane</keyword>
<dbReference type="PROSITE" id="PS51904">
    <property type="entry name" value="GLYCOSYL_HYDROL_F25_2"/>
    <property type="match status" value="1"/>
</dbReference>
<dbReference type="SMART" id="SM00641">
    <property type="entry name" value="Glyco_25"/>
    <property type="match status" value="1"/>
</dbReference>
<keyword evidence="6" id="KW-1133">Transmembrane helix</keyword>
<gene>
    <name evidence="8" type="ORF">FHX46_002795</name>
</gene>
<dbReference type="InterPro" id="IPR002053">
    <property type="entry name" value="Glyco_hydro_25"/>
</dbReference>
<evidence type="ECO:0000256" key="1">
    <source>
        <dbReference type="ARBA" id="ARBA00010646"/>
    </source>
</evidence>
<accession>A0ABX0SUE4</accession>
<evidence type="ECO:0000313" key="8">
    <source>
        <dbReference type="EMBL" id="NIH80265.1"/>
    </source>
</evidence>
<organism evidence="8 9">
    <name type="scientific">Amycolatopsis viridis</name>
    <dbReference type="NCBI Taxonomy" id="185678"/>
    <lineage>
        <taxon>Bacteria</taxon>
        <taxon>Bacillati</taxon>
        <taxon>Actinomycetota</taxon>
        <taxon>Actinomycetes</taxon>
        <taxon>Pseudonocardiales</taxon>
        <taxon>Pseudonocardiaceae</taxon>
        <taxon>Amycolatopsis</taxon>
    </lineage>
</organism>
<proteinExistence type="inferred from homology"/>
<evidence type="ECO:0000256" key="4">
    <source>
        <dbReference type="RuleBase" id="RU361176"/>
    </source>
</evidence>
<dbReference type="Gene3D" id="3.20.20.80">
    <property type="entry name" value="Glycosidases"/>
    <property type="match status" value="1"/>
</dbReference>
<dbReference type="SUPFAM" id="SSF51445">
    <property type="entry name" value="(Trans)glycosidases"/>
    <property type="match status" value="1"/>
</dbReference>
<comment type="caution">
    <text evidence="8">The sequence shown here is derived from an EMBL/GenBank/DDBJ whole genome shotgun (WGS) entry which is preliminary data.</text>
</comment>
<keyword evidence="3 4" id="KW-0326">Glycosidase</keyword>
<comment type="catalytic activity">
    <reaction evidence="4">
        <text>Hydrolysis of (1-&gt;4)-beta-linkages between N-acetylmuramic acid and N-acetyl-D-glucosamine residues in a peptidoglycan and between N-acetyl-D-glucosamine residues in chitodextrins.</text>
        <dbReference type="EC" id="3.2.1.17"/>
    </reaction>
</comment>
<feature type="region of interest" description="Disordered" evidence="5">
    <location>
        <begin position="241"/>
        <end position="351"/>
    </location>
</feature>
<dbReference type="Pfam" id="PF01183">
    <property type="entry name" value="Glyco_hydro_25"/>
    <property type="match status" value="1"/>
</dbReference>
<feature type="transmembrane region" description="Helical" evidence="6">
    <location>
        <begin position="414"/>
        <end position="435"/>
    </location>
</feature>
<protein>
    <recommendedName>
        <fullName evidence="4">Lysozyme</fullName>
        <ecNumber evidence="4">3.2.1.17</ecNumber>
    </recommendedName>
</protein>
<dbReference type="EC" id="3.2.1.17" evidence="4"/>
<comment type="similarity">
    <text evidence="1 4">Belongs to the glycosyl hydrolase 25 family.</text>
</comment>
<name>A0ABX0SUE4_9PSEU</name>
<keyword evidence="7" id="KW-0732">Signal</keyword>
<dbReference type="InterPro" id="IPR017853">
    <property type="entry name" value="GH"/>
</dbReference>
<keyword evidence="2 4" id="KW-0378">Hydrolase</keyword>
<keyword evidence="9" id="KW-1185">Reference proteome</keyword>
<keyword evidence="6" id="KW-0812">Transmembrane</keyword>
<evidence type="ECO:0000256" key="6">
    <source>
        <dbReference type="SAM" id="Phobius"/>
    </source>
</evidence>
<evidence type="ECO:0000256" key="3">
    <source>
        <dbReference type="ARBA" id="ARBA00023295"/>
    </source>
</evidence>
<dbReference type="CDD" id="cd06412">
    <property type="entry name" value="GH25_CH-type"/>
    <property type="match status" value="1"/>
</dbReference>
<sequence>MLEGVAAVGRIVTRLFVGLVVLVLCAAPQASAEPAPVPGMDVSGHQGEVNWPAAWAAGARFAYVKATEGTGYRNPYFAQQYNGSYQVGMIRGAYHFARPDISGGPAQADFFVAHGGAWSPDGRTLPPMLDIEYNPYGPVCYGLSRDGMVEWIRSFSAQVHARTSRWPMLYTTTDWWKTCTGDSAAFGDTHPLFIARYASSPGALPSGWRYYTMWQYSDSGALPGDQDTFNGSMDQLIKLAGGDPARGAVDPAPAPPTTTTAPKTTTPTTTTTPRTTTVPTTTPVPPTTRVPTTTTVPPTTTTTAAPPHSGAASSSAWADATTRTETTATSVSAAPPGTAAVVPPSAGAEQPAEPISGLVWAGGRGGTPPASLRDGHHAEELVARVDPGAAPDSSLAPAESRALASTGTSPARGIVFGGALVLLGVILTVLARAVAPR</sequence>
<feature type="compositionally biased region" description="Low complexity" evidence="5">
    <location>
        <begin position="289"/>
        <end position="348"/>
    </location>
</feature>
<dbReference type="RefSeq" id="WP_313886130.1">
    <property type="nucleotide sequence ID" value="NZ_JAANOU010000001.1"/>
</dbReference>
<dbReference type="PROSITE" id="PS00953">
    <property type="entry name" value="GLYCOSYL_HYDROL_F25_1"/>
    <property type="match status" value="1"/>
</dbReference>
<evidence type="ECO:0000256" key="2">
    <source>
        <dbReference type="ARBA" id="ARBA00022801"/>
    </source>
</evidence>
<evidence type="ECO:0000256" key="5">
    <source>
        <dbReference type="SAM" id="MobiDB-lite"/>
    </source>
</evidence>
<dbReference type="Proteomes" id="UP000754495">
    <property type="component" value="Unassembled WGS sequence"/>
</dbReference>
<feature type="signal peptide" evidence="7">
    <location>
        <begin position="1"/>
        <end position="32"/>
    </location>
</feature>
<dbReference type="InterPro" id="IPR008270">
    <property type="entry name" value="Glyco_hydro_25_AS"/>
</dbReference>
<dbReference type="EMBL" id="JAANOU010000001">
    <property type="protein sequence ID" value="NIH80265.1"/>
    <property type="molecule type" value="Genomic_DNA"/>
</dbReference>